<name>A0ACC0W6J9_9STRA</name>
<reference evidence="1 2" key="1">
    <citation type="journal article" date="2022" name="bioRxiv">
        <title>The genome of the oomycete Peronosclerospora sorghi, a cosmopolitan pathogen of maize and sorghum, is inflated with dispersed pseudogenes.</title>
        <authorList>
            <person name="Fletcher K."/>
            <person name="Martin F."/>
            <person name="Isakeit T."/>
            <person name="Cavanaugh K."/>
            <person name="Magill C."/>
            <person name="Michelmore R."/>
        </authorList>
    </citation>
    <scope>NUCLEOTIDE SEQUENCE [LARGE SCALE GENOMIC DNA]</scope>
    <source>
        <strain evidence="1">P6</strain>
    </source>
</reference>
<dbReference type="EMBL" id="CM047583">
    <property type="protein sequence ID" value="KAI9913651.1"/>
    <property type="molecule type" value="Genomic_DNA"/>
</dbReference>
<keyword evidence="2" id="KW-1185">Reference proteome</keyword>
<dbReference type="Proteomes" id="UP001163321">
    <property type="component" value="Chromosome 4"/>
</dbReference>
<evidence type="ECO:0000313" key="1">
    <source>
        <dbReference type="EMBL" id="KAI9913651.1"/>
    </source>
</evidence>
<accession>A0ACC0W6J9</accession>
<comment type="caution">
    <text evidence="1">The sequence shown here is derived from an EMBL/GenBank/DDBJ whole genome shotgun (WGS) entry which is preliminary data.</text>
</comment>
<proteinExistence type="predicted"/>
<sequence length="219" mass="24556">MTPQRNQSPQWIIYVSSTFSSSCPFFDVSIDETFSMRLCTLLSVRVAVYFPPDQELQNLAHASSTQNVTNSCRLEKLLAMHKRLVIAIFHSGNELPVIRQLQQLRNVTVIIQPTIDSLCEQLHEVSHQERTQGYELPSPRACSSDTSAGDLDASFTSRLQFFRTKASTSAPIECDALATDVAVDFRVDSPRRSNTPDAKGAATLSCTFWSMELLHEQRL</sequence>
<protein>
    <submittedName>
        <fullName evidence="1">Uncharacterized protein</fullName>
    </submittedName>
</protein>
<gene>
    <name evidence="1" type="ORF">PsorP6_005058</name>
</gene>
<organism evidence="1 2">
    <name type="scientific">Peronosclerospora sorghi</name>
    <dbReference type="NCBI Taxonomy" id="230839"/>
    <lineage>
        <taxon>Eukaryota</taxon>
        <taxon>Sar</taxon>
        <taxon>Stramenopiles</taxon>
        <taxon>Oomycota</taxon>
        <taxon>Peronosporomycetes</taxon>
        <taxon>Peronosporales</taxon>
        <taxon>Peronosporaceae</taxon>
        <taxon>Peronosclerospora</taxon>
    </lineage>
</organism>
<evidence type="ECO:0000313" key="2">
    <source>
        <dbReference type="Proteomes" id="UP001163321"/>
    </source>
</evidence>